<sequence length="233" mass="26736">SRQGALEIQSIDIGSNMPTISSVRYADKREFHIHNRCTVFDHGNTGKSRKDPIEHLQQFHPNFIFDCNDAQWQYESDMPFAAQCVRQHSNALNQESTCEHAEFHVRDMDKSVMNKQEERQLSEMDDPMFIDVHFRWNMNGDWIISAQHLKLGGKFLIKAKDLSVDGRVRFTFAQFSPQAQLDPTQSTFCPFQLIHVSLLSPLLNLSINIDVDKVNVNSIGKAIGIDITKLVEF</sequence>
<dbReference type="EMBL" id="ASPP01009555">
    <property type="protein sequence ID" value="ETO23975.1"/>
    <property type="molecule type" value="Genomic_DNA"/>
</dbReference>
<protein>
    <submittedName>
        <fullName evidence="1">Uncharacterized protein</fullName>
    </submittedName>
</protein>
<gene>
    <name evidence="1" type="ORF">RFI_13184</name>
</gene>
<dbReference type="AlphaFoldDB" id="X6NCE6"/>
<accession>X6NCE6</accession>
<feature type="non-terminal residue" evidence="1">
    <location>
        <position position="1"/>
    </location>
</feature>
<evidence type="ECO:0000313" key="1">
    <source>
        <dbReference type="EMBL" id="ETO23975.1"/>
    </source>
</evidence>
<organism evidence="1 2">
    <name type="scientific">Reticulomyxa filosa</name>
    <dbReference type="NCBI Taxonomy" id="46433"/>
    <lineage>
        <taxon>Eukaryota</taxon>
        <taxon>Sar</taxon>
        <taxon>Rhizaria</taxon>
        <taxon>Retaria</taxon>
        <taxon>Foraminifera</taxon>
        <taxon>Monothalamids</taxon>
        <taxon>Reticulomyxidae</taxon>
        <taxon>Reticulomyxa</taxon>
    </lineage>
</organism>
<keyword evidence="2" id="KW-1185">Reference proteome</keyword>
<proteinExistence type="predicted"/>
<evidence type="ECO:0000313" key="2">
    <source>
        <dbReference type="Proteomes" id="UP000023152"/>
    </source>
</evidence>
<name>X6NCE6_RETFI</name>
<comment type="caution">
    <text evidence="1">The sequence shown here is derived from an EMBL/GenBank/DDBJ whole genome shotgun (WGS) entry which is preliminary data.</text>
</comment>
<reference evidence="1 2" key="1">
    <citation type="journal article" date="2013" name="Curr. Biol.">
        <title>The Genome of the Foraminiferan Reticulomyxa filosa.</title>
        <authorList>
            <person name="Glockner G."/>
            <person name="Hulsmann N."/>
            <person name="Schleicher M."/>
            <person name="Noegel A.A."/>
            <person name="Eichinger L."/>
            <person name="Gallinger C."/>
            <person name="Pawlowski J."/>
            <person name="Sierra R."/>
            <person name="Euteneuer U."/>
            <person name="Pillet L."/>
            <person name="Moustafa A."/>
            <person name="Platzer M."/>
            <person name="Groth M."/>
            <person name="Szafranski K."/>
            <person name="Schliwa M."/>
        </authorList>
    </citation>
    <scope>NUCLEOTIDE SEQUENCE [LARGE SCALE GENOMIC DNA]</scope>
</reference>
<dbReference type="Proteomes" id="UP000023152">
    <property type="component" value="Unassembled WGS sequence"/>
</dbReference>